<organism evidence="1 2">
    <name type="scientific">Tropicibacter oceani</name>
    <dbReference type="NCBI Taxonomy" id="3058420"/>
    <lineage>
        <taxon>Bacteria</taxon>
        <taxon>Pseudomonadati</taxon>
        <taxon>Pseudomonadota</taxon>
        <taxon>Alphaproteobacteria</taxon>
        <taxon>Rhodobacterales</taxon>
        <taxon>Roseobacteraceae</taxon>
        <taxon>Tropicibacter</taxon>
    </lineage>
</organism>
<reference evidence="1 2" key="1">
    <citation type="submission" date="2023-05" db="EMBL/GenBank/DDBJ databases">
        <title>YMD87, complete Genome.</title>
        <authorList>
            <person name="Zhang J."/>
            <person name="Xu X."/>
        </authorList>
    </citation>
    <scope>NUCLEOTIDE SEQUENCE [LARGE SCALE GENOMIC DNA]</scope>
    <source>
        <strain evidence="1 2">YMD87</strain>
    </source>
</reference>
<accession>A0ABY8QJJ5</accession>
<name>A0ABY8QJJ5_9RHOB</name>
<evidence type="ECO:0000313" key="2">
    <source>
        <dbReference type="Proteomes" id="UP001241605"/>
    </source>
</evidence>
<protein>
    <submittedName>
        <fullName evidence="1">Uncharacterized protein</fullName>
    </submittedName>
</protein>
<dbReference type="EMBL" id="CP124616">
    <property type="protein sequence ID" value="WGW04618.1"/>
    <property type="molecule type" value="Genomic_DNA"/>
</dbReference>
<dbReference type="RefSeq" id="WP_282301253.1">
    <property type="nucleotide sequence ID" value="NZ_CP124616.1"/>
</dbReference>
<proteinExistence type="predicted"/>
<dbReference type="Proteomes" id="UP001241605">
    <property type="component" value="Chromosome"/>
</dbReference>
<sequence>MDFDISDDGLRGPERRLIDMLRHWAAGPDAQEGIWRELCQSLGAPRAKGCLRGFEDMLGLLRRHAWHAPMILPISATGYSEDELAIARFVMAATEQRREVAMAEASFLVSPQALLPLMTAATRTGLPLLCEDCRARVMGRGSVQ</sequence>
<evidence type="ECO:0000313" key="1">
    <source>
        <dbReference type="EMBL" id="WGW04618.1"/>
    </source>
</evidence>
<gene>
    <name evidence="1" type="ORF">QF118_03440</name>
</gene>
<keyword evidence="2" id="KW-1185">Reference proteome</keyword>